<dbReference type="RefSeq" id="WP_154327106.1">
    <property type="nucleotide sequence ID" value="NZ_CP045696.1"/>
</dbReference>
<evidence type="ECO:0000256" key="1">
    <source>
        <dbReference type="SAM" id="SignalP"/>
    </source>
</evidence>
<reference evidence="2 3" key="1">
    <citation type="submission" date="2019-08" db="EMBL/GenBank/DDBJ databases">
        <title>In-depth cultivation of the pig gut microbiome towards novel bacterial diversity and tailored functional studies.</title>
        <authorList>
            <person name="Wylensek D."/>
            <person name="Hitch T.C.A."/>
            <person name="Clavel T."/>
        </authorList>
    </citation>
    <scope>NUCLEOTIDE SEQUENCE [LARGE SCALE GENOMIC DNA]</scope>
    <source>
        <strain evidence="2 3">Oil-RF-744-WCA-WT-10</strain>
    </source>
</reference>
<comment type="caution">
    <text evidence="2">The sequence shown here is derived from an EMBL/GenBank/DDBJ whole genome shotgun (WGS) entry which is preliminary data.</text>
</comment>
<dbReference type="AlphaFoldDB" id="A0A6L5XEF7"/>
<evidence type="ECO:0000313" key="3">
    <source>
        <dbReference type="Proteomes" id="UP000483362"/>
    </source>
</evidence>
<organism evidence="2 3">
    <name type="scientific">Sodaliphilus pleomorphus</name>
    <dbReference type="NCBI Taxonomy" id="2606626"/>
    <lineage>
        <taxon>Bacteria</taxon>
        <taxon>Pseudomonadati</taxon>
        <taxon>Bacteroidota</taxon>
        <taxon>Bacteroidia</taxon>
        <taxon>Bacteroidales</taxon>
        <taxon>Muribaculaceae</taxon>
        <taxon>Sodaliphilus</taxon>
    </lineage>
</organism>
<evidence type="ECO:0000313" key="2">
    <source>
        <dbReference type="EMBL" id="MSS18165.1"/>
    </source>
</evidence>
<proteinExistence type="predicted"/>
<feature type="chain" id="PRO_5026835435" evidence="1">
    <location>
        <begin position="21"/>
        <end position="408"/>
    </location>
</feature>
<accession>A0A6L5XEF7</accession>
<dbReference type="Proteomes" id="UP000483362">
    <property type="component" value="Unassembled WGS sequence"/>
</dbReference>
<dbReference type="EMBL" id="VULT01000016">
    <property type="protein sequence ID" value="MSS18165.1"/>
    <property type="molecule type" value="Genomic_DNA"/>
</dbReference>
<gene>
    <name evidence="2" type="ORF">FYJ29_10405</name>
</gene>
<name>A0A6L5XEF7_9BACT</name>
<protein>
    <submittedName>
        <fullName evidence="2">Uncharacterized protein</fullName>
    </submittedName>
</protein>
<keyword evidence="3" id="KW-1185">Reference proteome</keyword>
<feature type="signal peptide" evidence="1">
    <location>
        <begin position="1"/>
        <end position="20"/>
    </location>
</feature>
<keyword evidence="1" id="KW-0732">Signal</keyword>
<sequence>MKKILPIAALLLAAAMPAAAQQNTRTALLHMKSGEVKEFNVSDLDSITFTQPVDYDKVVQCKYGMGVYYGDGEYYTVVSTDSLDPSGYPTRVGQVSVFFYAIGAKSVYSPAAILPSGRYVASTSFAQGTLYQSDRYLYAFECTAINDGKPTGKKVAFDLGAEANVEYKSDGTYAIDIKGRSSSTTEGFSNVHLTFDGTIAYANKDASYYELYDHDYNFVPKNLSAGYTAGTSYGDYSCSFYTVPLDSNGYTIGAGELMNVELLTKPDSVMNLDDLLGEYKVTSAMQGPYEPGRFLEGINYNMYGTYVSIGTYINEYNDEGYVTPNTKRGFVKDGKVTVTKDGDKYRFVCDLVLENGYKLTMDYSADKSCFVNRAGAPAARTPMVKSRNAAATATASQPAALRLVKVSR</sequence>